<dbReference type="EMBL" id="CP001359">
    <property type="protein sequence ID" value="ACL66159.1"/>
    <property type="molecule type" value="Genomic_DNA"/>
</dbReference>
<evidence type="ECO:0008006" key="3">
    <source>
        <dbReference type="Google" id="ProtNLM"/>
    </source>
</evidence>
<dbReference type="AlphaFoldDB" id="B8JE94"/>
<dbReference type="CAZy" id="GT4">
    <property type="family name" value="Glycosyltransferase Family 4"/>
</dbReference>
<dbReference type="HOGENOM" id="CLU_041132_1_1_7"/>
<evidence type="ECO:0000313" key="2">
    <source>
        <dbReference type="Proteomes" id="UP000007089"/>
    </source>
</evidence>
<name>B8JE94_ANAD2</name>
<dbReference type="Gene3D" id="3.40.50.2000">
    <property type="entry name" value="Glycogen Phosphorylase B"/>
    <property type="match status" value="1"/>
</dbReference>
<proteinExistence type="predicted"/>
<dbReference type="SUPFAM" id="SSF53756">
    <property type="entry name" value="UDP-Glycosyltransferase/glycogen phosphorylase"/>
    <property type="match status" value="1"/>
</dbReference>
<reference evidence="1" key="1">
    <citation type="submission" date="2009-01" db="EMBL/GenBank/DDBJ databases">
        <title>Complete sequence of Anaeromyxobacter dehalogenans 2CP-1.</title>
        <authorList>
            <consortium name="US DOE Joint Genome Institute"/>
            <person name="Lucas S."/>
            <person name="Copeland A."/>
            <person name="Lapidus A."/>
            <person name="Glavina del Rio T."/>
            <person name="Dalin E."/>
            <person name="Tice H."/>
            <person name="Bruce D."/>
            <person name="Goodwin L."/>
            <person name="Pitluck S."/>
            <person name="Saunders E."/>
            <person name="Brettin T."/>
            <person name="Detter J.C."/>
            <person name="Han C."/>
            <person name="Larimer F."/>
            <person name="Land M."/>
            <person name="Hauser L."/>
            <person name="Kyrpides N."/>
            <person name="Ovchinnikova G."/>
            <person name="Beliaev A.S."/>
            <person name="Richardson P."/>
        </authorList>
    </citation>
    <scope>NUCLEOTIDE SEQUENCE</scope>
    <source>
        <strain evidence="1">2CP-1</strain>
    </source>
</reference>
<protein>
    <recommendedName>
        <fullName evidence="3">Glycosyl transferase, group 1</fullName>
    </recommendedName>
</protein>
<gene>
    <name evidence="1" type="ordered locus">A2cp1_2822</name>
</gene>
<sequence>MAALQGRDIVCFSNDWDGDPLSKTHIMRILARDNRVLWVNSLGNRAPRASAADAARIWKKLRDAARGLTEPERNLHVLAPLYVPAYGLGAVRRLNRALLRLQVRTAMQRLGFGRPISWSFLPSAAAVAGTLGEALVVYHVVDEFSAFSDASAHVAELEARLLRRADLVIASSERLLAAKRLVNPRAVLVRHGVDHAHFARALDPSLEVPAPLAALPRPVIGFFGLVADWIDLPLVRQVADAYPQASVVLLGKVITSTAALDGARNVHLLGRRPYQELPAWCRGFDVAITPFRRNELALAANPLKAREYVAAGLPNVCTDLPELRQVPGCTVTRTPEEFLAAVGRALRAGGPDPARSALVRAEGWEAKVDELRAHVEAAERGAVPARIQAVPG</sequence>
<keyword evidence="2" id="KW-1185">Reference proteome</keyword>
<accession>B8JE94</accession>
<dbReference type="KEGG" id="acp:A2cp1_2822"/>
<organism evidence="1 2">
    <name type="scientific">Anaeromyxobacter dehalogenans (strain ATCC BAA-258 / DSM 21875 / 2CP-1)</name>
    <dbReference type="NCBI Taxonomy" id="455488"/>
    <lineage>
        <taxon>Bacteria</taxon>
        <taxon>Pseudomonadati</taxon>
        <taxon>Myxococcota</taxon>
        <taxon>Myxococcia</taxon>
        <taxon>Myxococcales</taxon>
        <taxon>Cystobacterineae</taxon>
        <taxon>Anaeromyxobacteraceae</taxon>
        <taxon>Anaeromyxobacter</taxon>
    </lineage>
</organism>
<dbReference type="RefSeq" id="WP_012633915.1">
    <property type="nucleotide sequence ID" value="NC_011891.1"/>
</dbReference>
<evidence type="ECO:0000313" key="1">
    <source>
        <dbReference type="EMBL" id="ACL66159.1"/>
    </source>
</evidence>
<dbReference type="Gene3D" id="3.40.50.11010">
    <property type="match status" value="1"/>
</dbReference>
<dbReference type="Pfam" id="PF13692">
    <property type="entry name" value="Glyco_trans_1_4"/>
    <property type="match status" value="1"/>
</dbReference>
<dbReference type="Proteomes" id="UP000007089">
    <property type="component" value="Chromosome"/>
</dbReference>